<dbReference type="InterPro" id="IPR050896">
    <property type="entry name" value="Mito_lipid_metab_GTPase"/>
</dbReference>
<reference evidence="5" key="3">
    <citation type="submission" date="2013-08" db="EMBL/GenBank/DDBJ databases">
        <authorList>
            <person name="Sibley D."/>
            <person name="Venepally P."/>
            <person name="Karamycheva S."/>
            <person name="Hadjithomas M."/>
            <person name="Khan A."/>
            <person name="Brunk B."/>
            <person name="Roos D."/>
            <person name="Caler E."/>
            <person name="Lorenzi H."/>
        </authorList>
    </citation>
    <scope>NUCLEOTIDE SEQUENCE</scope>
    <source>
        <strain evidence="5">VEG</strain>
    </source>
</reference>
<dbReference type="GO" id="GO:0004517">
    <property type="term" value="F:nitric-oxide synthase activity"/>
    <property type="evidence" value="ECO:0007669"/>
    <property type="project" value="UniProtKB-EC"/>
</dbReference>
<dbReference type="VEuPathDB" id="ToxoDB:TGVEG_260210"/>
<reference evidence="6" key="2">
    <citation type="submission" date="2008-03" db="EMBL/GenBank/DDBJ databases">
        <title>Annotation of Toxoplasma gondii VEG.</title>
        <authorList>
            <person name="Lorenzi H."/>
            <person name="Inman J."/>
            <person name="Amedeo P."/>
            <person name="Brunk B."/>
            <person name="Roos D."/>
            <person name="Caler E."/>
        </authorList>
    </citation>
    <scope>NUCLEOTIDE SEQUENCE [LARGE SCALE GENOMIC DNA]</scope>
    <source>
        <strain evidence="6">ATCC 50861 / VEG</strain>
    </source>
</reference>
<feature type="region of interest" description="Disordered" evidence="1">
    <location>
        <begin position="869"/>
        <end position="923"/>
    </location>
</feature>
<dbReference type="InterPro" id="IPR006073">
    <property type="entry name" value="GTP-bd"/>
</dbReference>
<dbReference type="EMBL" id="AAYL02000145">
    <property type="protein sequence ID" value="ESS32034.1"/>
    <property type="molecule type" value="Genomic_DNA"/>
</dbReference>
<feature type="compositionally biased region" description="Basic and acidic residues" evidence="1">
    <location>
        <begin position="1013"/>
        <end position="1037"/>
    </location>
</feature>
<evidence type="ECO:0000313" key="6">
    <source>
        <dbReference type="Proteomes" id="UP000002226"/>
    </source>
</evidence>
<feature type="compositionally biased region" description="Basic and acidic residues" evidence="1">
    <location>
        <begin position="162"/>
        <end position="175"/>
    </location>
</feature>
<dbReference type="Proteomes" id="UP000002226">
    <property type="component" value="Unassembled WGS sequence"/>
</dbReference>
<dbReference type="InterPro" id="IPR027417">
    <property type="entry name" value="P-loop_NTPase"/>
</dbReference>
<dbReference type="OrthoDB" id="1696305at2759"/>
<sequence>MAAVHPLASRTLGVSSLDSFSLPRGKTISSARKRRIVRSRRFGLFDWPRSPLSLSSSPFPHPSLVFSSSVQTSSSSSSSSFLRSSTISSAAVRPSSSSAFSSVASSPPESRFSRLRPARKRQGQRAFCGFLRSPKSPPPPRFPFQVESGETRNLPCSTSPKKATDAREISSHRESGVQTPSHPVHEETRSAARVFDPPQASDFPLLRAFRWWVCSPSRLSNQFKLSSDQDARASSLLSWRPKRASASPVLPGVSNGLAPFSLLRSSSGTRPPSSFTASLASSESRLAACNLRWRMYTQDRGGGGVESPATDSEAQGGCEGDGHASQENVERGTFTEAMSLEDVVSWTDKASSLPPGIVEDAFEEIHHAPRRCPGCGADLQTEDPARHGFVSAEKKDEWFSGRWKSLPKAKGVPVESVPDGVEVVTVKSPRFRKRTRLLLCRRCYRIQMYKQLDGDWEAAANAQDQLLPSLSPEAVVQSIVKTMKKDSVVLKIVDVCDLESSVVPELFQACRSKRLHVIWLINRVDCLPRTAQKREVKEWVRRMVRQIDNVHIDDCILVSSATGHGFDELERRLELLLVPTPGGVCTVEGRRIYVVGRVNAGKSTFVTRFLKFINYKHAGTIFMKRASGGVTRSALPGTTLSFLPFGLPQGFKLIDTPGIPSRHQITSLLPFAADLYSIVPSKRLQPITYAITEGKSLLIGALARIDLVQGSTALITCFFSHKITLHICKTVKAADLLSRKACTFLYPPHLPAGFDKLQPLVRHSVKVHAGNSLAYDDISIAGLGWISVAGSAGPKELHVWVPQGVKVFRRPAMLPRQIRTTGVEEFHGKSPRARGPRINAKKKRMVEALRDQEKRDRLHAELEARERQAAEARARFVPVSSEETVDSEGLSGSSPSASLSSASIADCGEREQGETVSSAFGDTEKDAETACVATRPSPHFGLAPRGKKEEIESLLTEETNVSSFSSLWRSQAATGDRRSSEFSGEIRREGEAATAKKRPVQGNAEIFEDENAVGEHRGSVVDLRPPDEDRRRETRCR</sequence>
<feature type="compositionally biased region" description="Low complexity" evidence="1">
    <location>
        <begin position="887"/>
        <end position="903"/>
    </location>
</feature>
<dbReference type="PANTHER" id="PTHR46434:SF1">
    <property type="entry name" value="GENETIC INTERACTOR OF PROHIBITINS 3, MITOCHONDRIAL"/>
    <property type="match status" value="1"/>
</dbReference>
<feature type="compositionally biased region" description="Basic residues" evidence="1">
    <location>
        <begin position="829"/>
        <end position="844"/>
    </location>
</feature>
<evidence type="ECO:0000313" key="4">
    <source>
        <dbReference type="EMBL" id="CEL74349.1"/>
    </source>
</evidence>
<dbReference type="Pfam" id="PF01926">
    <property type="entry name" value="MMR_HSR1"/>
    <property type="match status" value="1"/>
</dbReference>
<feature type="compositionally biased region" description="Basic residues" evidence="1">
    <location>
        <begin position="113"/>
        <end position="123"/>
    </location>
</feature>
<evidence type="ECO:0000256" key="1">
    <source>
        <dbReference type="SAM" id="MobiDB-lite"/>
    </source>
</evidence>
<name>B9QB69_TOXGV</name>
<accession>A0A0F7UZ72</accession>
<dbReference type="eggNOG" id="KOG1249">
    <property type="taxonomic scope" value="Eukaryota"/>
</dbReference>
<organism evidence="5 6">
    <name type="scientific">Toxoplasma gondii (strain ATCC 50861 / VEG)</name>
    <dbReference type="NCBI Taxonomy" id="432359"/>
    <lineage>
        <taxon>Eukaryota</taxon>
        <taxon>Sar</taxon>
        <taxon>Alveolata</taxon>
        <taxon>Apicomplexa</taxon>
        <taxon>Conoidasida</taxon>
        <taxon>Coccidia</taxon>
        <taxon>Eucoccidiorida</taxon>
        <taxon>Eimeriorina</taxon>
        <taxon>Sarcocystidae</taxon>
        <taxon>Toxoplasma</taxon>
    </lineage>
</organism>
<dbReference type="SUPFAM" id="SSF52540">
    <property type="entry name" value="P-loop containing nucleoside triphosphate hydrolases"/>
    <property type="match status" value="1"/>
</dbReference>
<feature type="region of interest" description="Disordered" evidence="1">
    <location>
        <begin position="97"/>
        <end position="197"/>
    </location>
</feature>
<feature type="region of interest" description="Disordered" evidence="1">
    <location>
        <begin position="299"/>
        <end position="325"/>
    </location>
</feature>
<dbReference type="PANTHER" id="PTHR46434">
    <property type="entry name" value="GENETIC INTERACTOR OF PROHIBITINS 3, MITOCHONDRIAL"/>
    <property type="match status" value="1"/>
</dbReference>
<feature type="domain" description="NOA1/YqeH-like C-terminal" evidence="3">
    <location>
        <begin position="715"/>
        <end position="812"/>
    </location>
</feature>
<evidence type="ECO:0000259" key="3">
    <source>
        <dbReference type="Pfam" id="PF21516"/>
    </source>
</evidence>
<dbReference type="PaxDb" id="5811-TGME49_060210"/>
<dbReference type="GO" id="GO:0005739">
    <property type="term" value="C:mitochondrion"/>
    <property type="evidence" value="ECO:0007669"/>
    <property type="project" value="TreeGrafter"/>
</dbReference>
<dbReference type="GO" id="GO:0005525">
    <property type="term" value="F:GTP binding"/>
    <property type="evidence" value="ECO:0007669"/>
    <property type="project" value="InterPro"/>
</dbReference>
<dbReference type="AlphaFoldDB" id="B9QB69"/>
<keyword evidence="6" id="KW-1185">Reference proteome</keyword>
<dbReference type="OMA" id="PFQVESG"/>
<feature type="region of interest" description="Disordered" evidence="1">
    <location>
        <begin position="964"/>
        <end position="1037"/>
    </location>
</feature>
<feature type="domain" description="G" evidence="2">
    <location>
        <begin position="591"/>
        <end position="661"/>
    </location>
</feature>
<reference evidence="5" key="1">
    <citation type="submission" date="2007-03" db="EMBL/GenBank/DDBJ databases">
        <authorList>
            <person name="Paulsen I."/>
        </authorList>
    </citation>
    <scope>NUCLEOTIDE SEQUENCE</scope>
    <source>
        <strain evidence="5">VEG</strain>
    </source>
</reference>
<feature type="compositionally biased region" description="Basic and acidic residues" evidence="1">
    <location>
        <begin position="975"/>
        <end position="991"/>
    </location>
</feature>
<dbReference type="Gene3D" id="3.40.50.300">
    <property type="entry name" value="P-loop containing nucleotide triphosphate hydrolases"/>
    <property type="match status" value="1"/>
</dbReference>
<feature type="compositionally biased region" description="Polar residues" evidence="1">
    <location>
        <begin position="964"/>
        <end position="973"/>
    </location>
</feature>
<reference evidence="4" key="4">
    <citation type="journal article" date="2015" name="PLoS ONE">
        <title>Comprehensive Evaluation of Toxoplasma gondii VEG and Neospora caninum LIV Genomes with Tachyzoite Stage Transcriptome and Proteome Defines Novel Transcript Features.</title>
        <authorList>
            <person name="Ramaprasad A."/>
            <person name="Mourier T."/>
            <person name="Naeem R."/>
            <person name="Malas T.B."/>
            <person name="Moussa E."/>
            <person name="Panigrahi A."/>
            <person name="Vermont S.J."/>
            <person name="Otto T.D."/>
            <person name="Wastling J."/>
            <person name="Pain A."/>
        </authorList>
    </citation>
    <scope>NUCLEOTIDE SEQUENCE</scope>
    <source>
        <strain evidence="4">VEG</strain>
    </source>
</reference>
<gene>
    <name evidence="4" type="ORF">BN1205_074160</name>
    <name evidence="5" type="ORF">TGVEG_260210</name>
</gene>
<accession>B9QB69</accession>
<feature type="region of interest" description="Disordered" evidence="1">
    <location>
        <begin position="825"/>
        <end position="844"/>
    </location>
</feature>
<dbReference type="EMBL" id="LN714497">
    <property type="protein sequence ID" value="CEL74349.1"/>
    <property type="molecule type" value="Genomic_DNA"/>
</dbReference>
<protein>
    <submittedName>
        <fullName evidence="5">DnaJ domain-containing protein</fullName>
        <ecNumber evidence="5">1.14.13.39</ecNumber>
    </submittedName>
</protein>
<dbReference type="EC" id="1.14.13.39" evidence="5"/>
<evidence type="ECO:0000259" key="2">
    <source>
        <dbReference type="Pfam" id="PF01926"/>
    </source>
</evidence>
<dbReference type="InterPro" id="IPR048422">
    <property type="entry name" value="NOA1/YqeH-like_C"/>
</dbReference>
<feature type="compositionally biased region" description="Low complexity" evidence="1">
    <location>
        <begin position="97"/>
        <end position="110"/>
    </location>
</feature>
<evidence type="ECO:0000313" key="5">
    <source>
        <dbReference type="EMBL" id="ESS32034.1"/>
    </source>
</evidence>
<dbReference type="STRING" id="432359.B9QB69"/>
<proteinExistence type="predicted"/>
<keyword evidence="5" id="KW-0560">Oxidoreductase</keyword>
<dbReference type="Pfam" id="PF21516">
    <property type="entry name" value="YqeH-like_C"/>
    <property type="match status" value="1"/>
</dbReference>